<feature type="compositionally biased region" description="Basic and acidic residues" evidence="1">
    <location>
        <begin position="45"/>
        <end position="61"/>
    </location>
</feature>
<organism evidence="2 3">
    <name type="scientific">Eumeta variegata</name>
    <name type="common">Bagworm moth</name>
    <name type="synonym">Eumeta japonica</name>
    <dbReference type="NCBI Taxonomy" id="151549"/>
    <lineage>
        <taxon>Eukaryota</taxon>
        <taxon>Metazoa</taxon>
        <taxon>Ecdysozoa</taxon>
        <taxon>Arthropoda</taxon>
        <taxon>Hexapoda</taxon>
        <taxon>Insecta</taxon>
        <taxon>Pterygota</taxon>
        <taxon>Neoptera</taxon>
        <taxon>Endopterygota</taxon>
        <taxon>Lepidoptera</taxon>
        <taxon>Glossata</taxon>
        <taxon>Ditrysia</taxon>
        <taxon>Tineoidea</taxon>
        <taxon>Psychidae</taxon>
        <taxon>Oiketicinae</taxon>
        <taxon>Eumeta</taxon>
    </lineage>
</organism>
<dbReference type="EMBL" id="BGZK01000283">
    <property type="protein sequence ID" value="GBP34080.1"/>
    <property type="molecule type" value="Genomic_DNA"/>
</dbReference>
<evidence type="ECO:0000313" key="3">
    <source>
        <dbReference type="Proteomes" id="UP000299102"/>
    </source>
</evidence>
<accession>A0A4C1V6E5</accession>
<comment type="caution">
    <text evidence="2">The sequence shown here is derived from an EMBL/GenBank/DDBJ whole genome shotgun (WGS) entry which is preliminary data.</text>
</comment>
<name>A0A4C1V6E5_EUMVA</name>
<proteinExistence type="predicted"/>
<sequence>MYKKKFGLMQVPYKYRQMAIIISSIDIFMQKQIRSYTLTATEATASRRDRGREAGGGRRGEGAGVDNFYCETSAEVRRPPLGAAPRDGHKSFRLPRAAARVRLRIQVLLSRLIFSDYAGRRH</sequence>
<evidence type="ECO:0000313" key="2">
    <source>
        <dbReference type="EMBL" id="GBP34080.1"/>
    </source>
</evidence>
<keyword evidence="3" id="KW-1185">Reference proteome</keyword>
<reference evidence="2 3" key="1">
    <citation type="journal article" date="2019" name="Commun. Biol.">
        <title>The bagworm genome reveals a unique fibroin gene that provides high tensile strength.</title>
        <authorList>
            <person name="Kono N."/>
            <person name="Nakamura H."/>
            <person name="Ohtoshi R."/>
            <person name="Tomita M."/>
            <person name="Numata K."/>
            <person name="Arakawa K."/>
        </authorList>
    </citation>
    <scope>NUCLEOTIDE SEQUENCE [LARGE SCALE GENOMIC DNA]</scope>
</reference>
<dbReference type="Proteomes" id="UP000299102">
    <property type="component" value="Unassembled WGS sequence"/>
</dbReference>
<evidence type="ECO:0000256" key="1">
    <source>
        <dbReference type="SAM" id="MobiDB-lite"/>
    </source>
</evidence>
<dbReference type="AlphaFoldDB" id="A0A4C1V6E5"/>
<gene>
    <name evidence="2" type="ORF">EVAR_94094_1</name>
</gene>
<protein>
    <submittedName>
        <fullName evidence="2">Uncharacterized protein</fullName>
    </submittedName>
</protein>
<feature type="region of interest" description="Disordered" evidence="1">
    <location>
        <begin position="43"/>
        <end position="62"/>
    </location>
</feature>